<evidence type="ECO:0000313" key="9">
    <source>
        <dbReference type="Ensembl" id="ENSEBUP00000002135.1"/>
    </source>
</evidence>
<organism evidence="9 10">
    <name type="scientific">Eptatretus burgeri</name>
    <name type="common">Inshore hagfish</name>
    <dbReference type="NCBI Taxonomy" id="7764"/>
    <lineage>
        <taxon>Eukaryota</taxon>
        <taxon>Metazoa</taxon>
        <taxon>Chordata</taxon>
        <taxon>Craniata</taxon>
        <taxon>Vertebrata</taxon>
        <taxon>Cyclostomata</taxon>
        <taxon>Myxini</taxon>
        <taxon>Myxiniformes</taxon>
        <taxon>Myxinidae</taxon>
        <taxon>Eptatretinae</taxon>
        <taxon>Eptatretus</taxon>
    </lineage>
</organism>
<dbReference type="GO" id="GO:0003735">
    <property type="term" value="F:structural constituent of ribosome"/>
    <property type="evidence" value="ECO:0007669"/>
    <property type="project" value="InterPro"/>
</dbReference>
<dbReference type="Ensembl" id="ENSEBUT00000002482.1">
    <property type="protein sequence ID" value="ENSEBUP00000002135.1"/>
    <property type="gene ID" value="ENSEBUG00000001679.1"/>
</dbReference>
<comment type="subcellular location">
    <subcellularLocation>
        <location evidence="2">Cytoplasm</location>
        <location evidence="2">Cytosol</location>
    </subcellularLocation>
    <subcellularLocation>
        <location evidence="1">Rough endoplasmic reticulum</location>
    </subcellularLocation>
</comment>
<reference evidence="9" key="2">
    <citation type="submission" date="2025-09" db="UniProtKB">
        <authorList>
            <consortium name="Ensembl"/>
        </authorList>
    </citation>
    <scope>IDENTIFICATION</scope>
</reference>
<sequence length="179" mass="20043">RQQTAIDTHEEEEESFYPTDPARLDFSFFLPSAFGDDHLIPTCRTTWVIFVDLYVPRKCSASNRIISAKDHASIQINIAELDPITGRFGGQFKTYAICGAFREDVFSFGSFLLYPSCPSRASSPVPIPPYTHCLSAFCFGLWLCCWCSPLSAIPFVLLHPDPFIVLVLALLRALTVSKK</sequence>
<evidence type="ECO:0000313" key="10">
    <source>
        <dbReference type="Proteomes" id="UP000694388"/>
    </source>
</evidence>
<evidence type="ECO:0000256" key="1">
    <source>
        <dbReference type="ARBA" id="ARBA00004427"/>
    </source>
</evidence>
<name>A0A8C4N6P1_EPTBU</name>
<dbReference type="GeneTree" id="ENSGT00390000017515"/>
<dbReference type="InterPro" id="IPR038579">
    <property type="entry name" value="Ribosomal_eS21_sf"/>
</dbReference>
<dbReference type="Proteomes" id="UP000694388">
    <property type="component" value="Unplaced"/>
</dbReference>
<evidence type="ECO:0000256" key="6">
    <source>
        <dbReference type="ARBA" id="ARBA00023274"/>
    </source>
</evidence>
<evidence type="ECO:0000256" key="7">
    <source>
        <dbReference type="ARBA" id="ARBA00035150"/>
    </source>
</evidence>
<protein>
    <recommendedName>
        <fullName evidence="7">Small ribosomal subunit protein eS21</fullName>
    </recommendedName>
    <alternativeName>
        <fullName evidence="8">40S ribosomal protein S21</fullName>
    </alternativeName>
</protein>
<dbReference type="GO" id="GO:0005791">
    <property type="term" value="C:rough endoplasmic reticulum"/>
    <property type="evidence" value="ECO:0007669"/>
    <property type="project" value="UniProtKB-SubCell"/>
</dbReference>
<dbReference type="PROSITE" id="PS00996">
    <property type="entry name" value="RIBOSOMAL_S21E"/>
    <property type="match status" value="1"/>
</dbReference>
<dbReference type="Gene3D" id="3.30.1230.20">
    <property type="match status" value="1"/>
</dbReference>
<accession>A0A8C4N6P1</accession>
<keyword evidence="6" id="KW-0687">Ribonucleoprotein</keyword>
<reference evidence="9" key="1">
    <citation type="submission" date="2025-08" db="UniProtKB">
        <authorList>
            <consortium name="Ensembl"/>
        </authorList>
    </citation>
    <scope>IDENTIFICATION</scope>
</reference>
<dbReference type="PANTHER" id="PTHR10442">
    <property type="entry name" value="40S RIBOSOMAL PROTEIN S21"/>
    <property type="match status" value="1"/>
</dbReference>
<evidence type="ECO:0000256" key="2">
    <source>
        <dbReference type="ARBA" id="ARBA00004514"/>
    </source>
</evidence>
<keyword evidence="5" id="KW-0689">Ribosomal protein</keyword>
<proteinExistence type="inferred from homology"/>
<dbReference type="Pfam" id="PF01249">
    <property type="entry name" value="Ribosomal_S21e"/>
    <property type="match status" value="1"/>
</dbReference>
<keyword evidence="10" id="KW-1185">Reference proteome</keyword>
<dbReference type="GO" id="GO:0005840">
    <property type="term" value="C:ribosome"/>
    <property type="evidence" value="ECO:0007669"/>
    <property type="project" value="UniProtKB-KW"/>
</dbReference>
<evidence type="ECO:0000256" key="8">
    <source>
        <dbReference type="ARBA" id="ARBA00035451"/>
    </source>
</evidence>
<dbReference type="GO" id="GO:0005829">
    <property type="term" value="C:cytosol"/>
    <property type="evidence" value="ECO:0007669"/>
    <property type="project" value="UniProtKB-SubCell"/>
</dbReference>
<dbReference type="InterPro" id="IPR001931">
    <property type="entry name" value="Ribosomal_eS21"/>
</dbReference>
<evidence type="ECO:0000256" key="3">
    <source>
        <dbReference type="ARBA" id="ARBA00010228"/>
    </source>
</evidence>
<dbReference type="InterPro" id="IPR018279">
    <property type="entry name" value="Ribosomal_eS21_CS"/>
</dbReference>
<dbReference type="GO" id="GO:0006412">
    <property type="term" value="P:translation"/>
    <property type="evidence" value="ECO:0007669"/>
    <property type="project" value="InterPro"/>
</dbReference>
<dbReference type="AlphaFoldDB" id="A0A8C4N6P1"/>
<evidence type="ECO:0000256" key="4">
    <source>
        <dbReference type="ARBA" id="ARBA00011542"/>
    </source>
</evidence>
<comment type="subunit">
    <text evidence="4">Component of the 40S small ribosomal subunit.</text>
</comment>
<comment type="similarity">
    <text evidence="3">Belongs to the eukaryotic ribosomal protein eS21 family.</text>
</comment>
<evidence type="ECO:0000256" key="5">
    <source>
        <dbReference type="ARBA" id="ARBA00022980"/>
    </source>
</evidence>
<dbReference type="GO" id="GO:1990904">
    <property type="term" value="C:ribonucleoprotein complex"/>
    <property type="evidence" value="ECO:0007669"/>
    <property type="project" value="UniProtKB-KW"/>
</dbReference>